<evidence type="ECO:0000313" key="9">
    <source>
        <dbReference type="Proteomes" id="UP000315364"/>
    </source>
</evidence>
<feature type="chain" id="PRO_5022708888" evidence="6">
    <location>
        <begin position="21"/>
        <end position="228"/>
    </location>
</feature>
<keyword evidence="9" id="KW-1185">Reference proteome</keyword>
<dbReference type="InterPro" id="IPR011250">
    <property type="entry name" value="OMP/PagP_B-barrel"/>
</dbReference>
<gene>
    <name evidence="8" type="ORF">FPZ08_12320</name>
</gene>
<reference evidence="8 9" key="1">
    <citation type="submission" date="2019-07" db="EMBL/GenBank/DDBJ databases">
        <title>Full genome sequence of Devosia sp. Gsoil 520.</title>
        <authorList>
            <person name="Im W.-T."/>
        </authorList>
    </citation>
    <scope>NUCLEOTIDE SEQUENCE [LARGE SCALE GENOMIC DNA]</scope>
    <source>
        <strain evidence="8 9">Gsoil 520</strain>
    </source>
</reference>
<comment type="similarity">
    <text evidence="5">Belongs to the Omp25/RopB family.</text>
</comment>
<dbReference type="Pfam" id="PF13505">
    <property type="entry name" value="OMP_b-brl"/>
    <property type="match status" value="1"/>
</dbReference>
<proteinExistence type="inferred from homology"/>
<feature type="signal peptide" evidence="6">
    <location>
        <begin position="1"/>
        <end position="20"/>
    </location>
</feature>
<protein>
    <submittedName>
        <fullName evidence="8">Porin family protein</fullName>
    </submittedName>
</protein>
<dbReference type="RefSeq" id="WP_146290301.1">
    <property type="nucleotide sequence ID" value="NZ_CP042304.1"/>
</dbReference>
<evidence type="ECO:0000256" key="1">
    <source>
        <dbReference type="ARBA" id="ARBA00004442"/>
    </source>
</evidence>
<evidence type="ECO:0000256" key="2">
    <source>
        <dbReference type="ARBA" id="ARBA00022729"/>
    </source>
</evidence>
<evidence type="ECO:0000256" key="3">
    <source>
        <dbReference type="ARBA" id="ARBA00023136"/>
    </source>
</evidence>
<dbReference type="Gene3D" id="2.40.160.20">
    <property type="match status" value="1"/>
</dbReference>
<dbReference type="SUPFAM" id="SSF56925">
    <property type="entry name" value="OMPA-like"/>
    <property type="match status" value="1"/>
</dbReference>
<evidence type="ECO:0000256" key="5">
    <source>
        <dbReference type="ARBA" id="ARBA00038306"/>
    </source>
</evidence>
<sequence length="228" mass="22970">MNKFILAAAAMTALSAPAVAADLIIDDPVYYTDAGFDWSGFYAGLAAGYGSGTARSVGDVTGTTTDTPLNGGLVGVTLGGNVQYDSFVLGIEGDVLWSGMGGTTACTAVPAYDCNASVDWLGSLRGRAGVAMDNVLLFVTGGLAAAGGTGTITPTFPGTTSTFSDTFVGWTAGAGVEVAVTDSMTVKAEYSYSNLGSRTAPLGTLGTIQTFTVSPAVHAVKVGLNFHF</sequence>
<dbReference type="OrthoDB" id="9815357at2"/>
<accession>A0A5B8LVR5</accession>
<keyword evidence="2 6" id="KW-0732">Signal</keyword>
<dbReference type="InterPro" id="IPR051692">
    <property type="entry name" value="OMP-like"/>
</dbReference>
<dbReference type="Proteomes" id="UP000315364">
    <property type="component" value="Chromosome"/>
</dbReference>
<dbReference type="PANTHER" id="PTHR34001:SF3">
    <property type="entry name" value="BLL7405 PROTEIN"/>
    <property type="match status" value="1"/>
</dbReference>
<keyword evidence="4" id="KW-0998">Cell outer membrane</keyword>
<dbReference type="AlphaFoldDB" id="A0A5B8LVR5"/>
<evidence type="ECO:0000256" key="6">
    <source>
        <dbReference type="SAM" id="SignalP"/>
    </source>
</evidence>
<dbReference type="KEGG" id="dea:FPZ08_12320"/>
<dbReference type="InterPro" id="IPR027385">
    <property type="entry name" value="Beta-barrel_OMP"/>
</dbReference>
<dbReference type="GO" id="GO:0009279">
    <property type="term" value="C:cell outer membrane"/>
    <property type="evidence" value="ECO:0007669"/>
    <property type="project" value="UniProtKB-SubCell"/>
</dbReference>
<evidence type="ECO:0000259" key="7">
    <source>
        <dbReference type="Pfam" id="PF13505"/>
    </source>
</evidence>
<organism evidence="8 9">
    <name type="scientific">Devosia ginsengisoli</name>
    <dbReference type="NCBI Taxonomy" id="400770"/>
    <lineage>
        <taxon>Bacteria</taxon>
        <taxon>Pseudomonadati</taxon>
        <taxon>Pseudomonadota</taxon>
        <taxon>Alphaproteobacteria</taxon>
        <taxon>Hyphomicrobiales</taxon>
        <taxon>Devosiaceae</taxon>
        <taxon>Devosia</taxon>
    </lineage>
</organism>
<dbReference type="EMBL" id="CP042304">
    <property type="protein sequence ID" value="QDZ11480.1"/>
    <property type="molecule type" value="Genomic_DNA"/>
</dbReference>
<dbReference type="PANTHER" id="PTHR34001">
    <property type="entry name" value="BLL7405 PROTEIN"/>
    <property type="match status" value="1"/>
</dbReference>
<evidence type="ECO:0000313" key="8">
    <source>
        <dbReference type="EMBL" id="QDZ11480.1"/>
    </source>
</evidence>
<comment type="subcellular location">
    <subcellularLocation>
        <location evidence="1">Cell outer membrane</location>
    </subcellularLocation>
</comment>
<name>A0A5B8LVR5_9HYPH</name>
<keyword evidence="3" id="KW-0472">Membrane</keyword>
<evidence type="ECO:0000256" key="4">
    <source>
        <dbReference type="ARBA" id="ARBA00023237"/>
    </source>
</evidence>
<feature type="domain" description="Outer membrane protein beta-barrel" evidence="7">
    <location>
        <begin position="7"/>
        <end position="228"/>
    </location>
</feature>